<keyword evidence="2" id="KW-1185">Reference proteome</keyword>
<evidence type="ECO:0000313" key="2">
    <source>
        <dbReference type="Proteomes" id="UP000028341"/>
    </source>
</evidence>
<dbReference type="AlphaFoldDB" id="A0A081XL17"/>
<dbReference type="RefSeq" id="WP_037938300.1">
    <property type="nucleotide sequence ID" value="NZ_JBFADL010000093.1"/>
</dbReference>
<dbReference type="STRING" id="55952.BU52_25880"/>
<sequence>MRAISGLWRWRHNPLRRGTDLAEAWVALAALLLAALAAPVIGCLVGAAAQDTLERSVRAQHRDRHLTTATVVRELDPSVLGVDPEAAAAGDPPVRVLAHWTAPDGTGRSGAVTTRLREPRPGDRFSMWTDRQGRVTARPLDTATATTHAVLAGVGATLVTAGLAEGCRRLIVRRMLRRRYVRWDRAWERAGPDWGRTGAGS</sequence>
<reference evidence="1 2" key="1">
    <citation type="submission" date="2014-02" db="EMBL/GenBank/DDBJ databases">
        <title>The genome announcement of Streptomyces toyocaensis NRRL15009.</title>
        <authorList>
            <person name="Hong H.-J."/>
            <person name="Kwun M.J."/>
        </authorList>
    </citation>
    <scope>NUCLEOTIDE SEQUENCE [LARGE SCALE GENOMIC DNA]</scope>
    <source>
        <strain evidence="1 2">NRRL 15009</strain>
    </source>
</reference>
<evidence type="ECO:0000313" key="1">
    <source>
        <dbReference type="EMBL" id="KES04240.1"/>
    </source>
</evidence>
<comment type="caution">
    <text evidence="1">The sequence shown here is derived from an EMBL/GenBank/DDBJ whole genome shotgun (WGS) entry which is preliminary data.</text>
</comment>
<dbReference type="PANTHER" id="PTHR42305:SF1">
    <property type="entry name" value="MEMBRANE PROTEIN RV1733C-RELATED"/>
    <property type="match status" value="1"/>
</dbReference>
<dbReference type="EMBL" id="JFCB01000028">
    <property type="protein sequence ID" value="KES04240.1"/>
    <property type="molecule type" value="Genomic_DNA"/>
</dbReference>
<protein>
    <submittedName>
        <fullName evidence="1">Membrane protein</fullName>
    </submittedName>
</protein>
<organism evidence="1 2">
    <name type="scientific">Streptomyces toyocaensis</name>
    <dbReference type="NCBI Taxonomy" id="55952"/>
    <lineage>
        <taxon>Bacteria</taxon>
        <taxon>Bacillati</taxon>
        <taxon>Actinomycetota</taxon>
        <taxon>Actinomycetes</taxon>
        <taxon>Kitasatosporales</taxon>
        <taxon>Streptomycetaceae</taxon>
        <taxon>Streptomyces</taxon>
    </lineage>
</organism>
<proteinExistence type="predicted"/>
<dbReference type="OrthoDB" id="4325432at2"/>
<dbReference type="Proteomes" id="UP000028341">
    <property type="component" value="Unassembled WGS sequence"/>
</dbReference>
<gene>
    <name evidence="1" type="ORF">BU52_25880</name>
</gene>
<accession>A0A081XL17</accession>
<dbReference type="PANTHER" id="PTHR42305">
    <property type="entry name" value="MEMBRANE PROTEIN RV1733C-RELATED"/>
    <property type="match status" value="1"/>
</dbReference>
<dbReference type="eggNOG" id="ENOG50340RU">
    <property type="taxonomic scope" value="Bacteria"/>
</dbReference>
<dbReference type="InterPro" id="IPR039708">
    <property type="entry name" value="MT1774/Rv1733c-like"/>
</dbReference>
<name>A0A081XL17_STRTO</name>